<dbReference type="NCBIfam" id="TIGR03120">
    <property type="entry name" value="one_C_mch"/>
    <property type="match status" value="1"/>
</dbReference>
<accession>A0A133UAZ0</accession>
<evidence type="ECO:0000256" key="5">
    <source>
        <dbReference type="ARBA" id="ARBA00022490"/>
    </source>
</evidence>
<dbReference type="SUPFAM" id="SSF56199">
    <property type="entry name" value="Methenyltetrahydromethanopterin cyclohydrolase"/>
    <property type="match status" value="1"/>
</dbReference>
<dbReference type="AlphaFoldDB" id="A0A133UAZ0"/>
<protein>
    <recommendedName>
        <fullName evidence="4 10">Methenyltetrahydromethanopterin cyclohydrolase</fullName>
        <ecNumber evidence="3 10">3.5.4.27</ecNumber>
    </recommendedName>
    <alternativeName>
        <fullName evidence="8 10">Methenyl-H4MPT cyclohydrolase</fullName>
    </alternativeName>
</protein>
<organism evidence="11 12">
    <name type="scientific">candidate division MSBL1 archaeon SCGC-AAA259A05</name>
    <dbReference type="NCBI Taxonomy" id="1698259"/>
    <lineage>
        <taxon>Archaea</taxon>
        <taxon>Methanobacteriati</taxon>
        <taxon>Methanobacteriota</taxon>
        <taxon>candidate division MSBL1</taxon>
    </lineage>
</organism>
<comment type="similarity">
    <text evidence="2 10">Belongs to the MCH family.</text>
</comment>
<dbReference type="Proteomes" id="UP000070163">
    <property type="component" value="Unassembled WGS sequence"/>
</dbReference>
<keyword evidence="6 10" id="KW-0554">One-carbon metabolism</keyword>
<name>A0A133UAZ0_9EURY</name>
<dbReference type="GO" id="GO:0018759">
    <property type="term" value="F:methenyltetrahydromethanopterin cyclohydrolase activity"/>
    <property type="evidence" value="ECO:0007669"/>
    <property type="project" value="UniProtKB-UniRule"/>
</dbReference>
<dbReference type="GO" id="GO:0006730">
    <property type="term" value="P:one-carbon metabolic process"/>
    <property type="evidence" value="ECO:0007669"/>
    <property type="project" value="UniProtKB-UniRule"/>
</dbReference>
<evidence type="ECO:0000256" key="10">
    <source>
        <dbReference type="HAMAP-Rule" id="MF_00486"/>
    </source>
</evidence>
<evidence type="ECO:0000256" key="2">
    <source>
        <dbReference type="ARBA" id="ARBA00006902"/>
    </source>
</evidence>
<dbReference type="EC" id="3.5.4.27" evidence="3 10"/>
<dbReference type="PATRIC" id="fig|1698259.3.peg.96"/>
<evidence type="ECO:0000313" key="11">
    <source>
        <dbReference type="EMBL" id="KXA91357.1"/>
    </source>
</evidence>
<keyword evidence="7 10" id="KW-0378">Hydrolase</keyword>
<sequence>MISVNDSAAAIVDEMINKKEVLSIDSLTLENGAKVVDAGVNVDGGAEAGKLFTEVCLGGLGEIHLAQEKRTLIRVCVDHPAIACMASQYAGWSINVGDFSAMGSGPARALSQVEDLYADLDYQDDSDSAVLVLETRSYPDEEVAEYIAEKCGIETENLYLLVSPTASIVGSVQISGRVVETGVHKLYELDFDIESILTGIGSCPVSPVASNDLESMGQTNDCVLYGGRTIYFVEGVEDEEIEDMIEKVPSSASEDYGKPFLELFEEYERDFFKIDPHLFSPAQITINNIETGSVFEAGEVNENLLEKSLGI</sequence>
<evidence type="ECO:0000256" key="9">
    <source>
        <dbReference type="ARBA" id="ARBA00048684"/>
    </source>
</evidence>
<dbReference type="InterPro" id="IPR003209">
    <property type="entry name" value="METHMP_CycHdrlase"/>
</dbReference>
<evidence type="ECO:0000256" key="6">
    <source>
        <dbReference type="ARBA" id="ARBA00022563"/>
    </source>
</evidence>
<gene>
    <name evidence="10" type="primary">mch</name>
    <name evidence="11" type="ORF">AKJ57_01550</name>
</gene>
<comment type="subcellular location">
    <subcellularLocation>
        <location evidence="1 10">Cytoplasm</location>
    </subcellularLocation>
</comment>
<dbReference type="HAMAP" id="MF_00486">
    <property type="entry name" value="McH"/>
    <property type="match status" value="1"/>
</dbReference>
<keyword evidence="12" id="KW-1185">Reference proteome</keyword>
<comment type="caution">
    <text evidence="11">The sequence shown here is derived from an EMBL/GenBank/DDBJ whole genome shotgun (WGS) entry which is preliminary data.</text>
</comment>
<dbReference type="Gene3D" id="3.30.1030.10">
    <property type="entry name" value="Methenyltetrahydromethanopterin Cyclohydrolase, Chain A, domain 2"/>
    <property type="match status" value="1"/>
</dbReference>
<comment type="catalytic activity">
    <reaction evidence="9 10">
        <text>5,10-methenyl-5,6,7,8-tetrahydromethanopterin + H2O = N(5)-formyl-5,6,7,8-tetrahydromethanopterin + H(+)</text>
        <dbReference type="Rhea" id="RHEA:19053"/>
        <dbReference type="ChEBI" id="CHEBI:15377"/>
        <dbReference type="ChEBI" id="CHEBI:15378"/>
        <dbReference type="ChEBI" id="CHEBI:58018"/>
        <dbReference type="ChEBI" id="CHEBI:58337"/>
        <dbReference type="EC" id="3.5.4.27"/>
    </reaction>
</comment>
<reference evidence="11 12" key="1">
    <citation type="journal article" date="2016" name="Sci. Rep.">
        <title>Metabolic traits of an uncultured archaeal lineage -MSBL1- from brine pools of the Red Sea.</title>
        <authorList>
            <person name="Mwirichia R."/>
            <person name="Alam I."/>
            <person name="Rashid M."/>
            <person name="Vinu M."/>
            <person name="Ba-Alawi W."/>
            <person name="Anthony Kamau A."/>
            <person name="Kamanda Ngugi D."/>
            <person name="Goker M."/>
            <person name="Klenk H.P."/>
            <person name="Bajic V."/>
            <person name="Stingl U."/>
        </authorList>
    </citation>
    <scope>NUCLEOTIDE SEQUENCE [LARGE SCALE GENOMIC DNA]</scope>
    <source>
        <strain evidence="11">SCGC-AAA259A05</strain>
    </source>
</reference>
<evidence type="ECO:0000256" key="7">
    <source>
        <dbReference type="ARBA" id="ARBA00022801"/>
    </source>
</evidence>
<dbReference type="Pfam" id="PF02289">
    <property type="entry name" value="MCH"/>
    <property type="match status" value="1"/>
</dbReference>
<evidence type="ECO:0000256" key="3">
    <source>
        <dbReference type="ARBA" id="ARBA00012765"/>
    </source>
</evidence>
<evidence type="ECO:0000256" key="1">
    <source>
        <dbReference type="ARBA" id="ARBA00004496"/>
    </source>
</evidence>
<keyword evidence="5 10" id="KW-0963">Cytoplasm</keyword>
<dbReference type="CDD" id="cd00545">
    <property type="entry name" value="MCH"/>
    <property type="match status" value="1"/>
</dbReference>
<dbReference type="GO" id="GO:0005737">
    <property type="term" value="C:cytoplasm"/>
    <property type="evidence" value="ECO:0007669"/>
    <property type="project" value="UniProtKB-SubCell"/>
</dbReference>
<evidence type="ECO:0000256" key="8">
    <source>
        <dbReference type="ARBA" id="ARBA00030468"/>
    </source>
</evidence>
<dbReference type="Gene3D" id="3.10.340.11">
    <property type="entry name" value="Methenyltetrahydromethanopterin Cyclohydrolase, Chain A, domain 1"/>
    <property type="match status" value="1"/>
</dbReference>
<comment type="function">
    <text evidence="10">Catalyzes the hydrolysis of methenyl-H(4)MPT(+) to 5-formyl-H(4)MPT.</text>
</comment>
<evidence type="ECO:0000313" key="12">
    <source>
        <dbReference type="Proteomes" id="UP000070163"/>
    </source>
</evidence>
<proteinExistence type="inferred from homology"/>
<dbReference type="EMBL" id="LHXJ01000011">
    <property type="protein sequence ID" value="KXA91357.1"/>
    <property type="molecule type" value="Genomic_DNA"/>
</dbReference>
<evidence type="ECO:0000256" key="4">
    <source>
        <dbReference type="ARBA" id="ARBA00020597"/>
    </source>
</evidence>